<feature type="chain" id="PRO_5012264962" description="Small-conductance mechanosensitive channel" evidence="9">
    <location>
        <begin position="22"/>
        <end position="533"/>
    </location>
</feature>
<keyword evidence="7" id="KW-0997">Cell inner membrane</keyword>
<evidence type="ECO:0000256" key="4">
    <source>
        <dbReference type="ARBA" id="ARBA00022692"/>
    </source>
</evidence>
<evidence type="ECO:0000256" key="3">
    <source>
        <dbReference type="ARBA" id="ARBA00022475"/>
    </source>
</evidence>
<feature type="signal peptide" evidence="9">
    <location>
        <begin position="1"/>
        <end position="21"/>
    </location>
</feature>
<evidence type="ECO:0000256" key="7">
    <source>
        <dbReference type="RuleBase" id="RU369025"/>
    </source>
</evidence>
<dbReference type="EMBL" id="NISI01000001">
    <property type="protein sequence ID" value="OWR05514.1"/>
    <property type="molecule type" value="Genomic_DNA"/>
</dbReference>
<name>A0A254NCY8_9BURK</name>
<sequence>MRAWCWMLLWTLCTLASTAQAQEAELVVNQRKVVSLRATLKGETPQERVQAAEAALAAALAVPVPVDRVERQALAGETPAVRLRVNDVVVLHLVPEDLAGPQAGNLLDAAGTDAERRLRVAVAELREARDPRHWARGLAVSVLATVVAVVLLKALAALRRRLLRRAARRLGDVSSPGTGLPWWRVPGEHALALLRGVAGLASWVVALVVLDLWASTVLRQFAPTRAWGERASDWLLTQALELARSALSAVPGLLTAGLIFLVAQGVLRVARGVLERVEQGEFTLAGLDADTAGPTRRLVGLVVWLFALAMAYPYLPGASTEAFKGVTVLAGLMVSLGASGVVGQVMAGLSLMYSRALRAGEYVRIGEVEGTVTHLGVFSTRLHTGLGEEVSLPNAVVFGQPIRNFSRLVEDGQFVLHTAVTIGYATPWRQVHAMLLEAARRTPGVLQAPAPYVVQTALSDFYVEYRLCAQGSRAAPRLRAQALSQLHAHIQDVFNENGVQIMSPHYRSDPASPQVVPAGPWFAPEAGPLPPPP</sequence>
<keyword evidence="7" id="KW-0406">Ion transport</keyword>
<keyword evidence="7" id="KW-0813">Transport</keyword>
<protein>
    <recommendedName>
        <fullName evidence="7">Small-conductance mechanosensitive channel</fullName>
    </recommendedName>
</protein>
<dbReference type="RefSeq" id="WP_088481722.1">
    <property type="nucleotide sequence ID" value="NZ_NISI01000001.1"/>
</dbReference>
<evidence type="ECO:0000256" key="1">
    <source>
        <dbReference type="ARBA" id="ARBA00004651"/>
    </source>
</evidence>
<feature type="transmembrane region" description="Helical" evidence="7">
    <location>
        <begin position="134"/>
        <end position="158"/>
    </location>
</feature>
<dbReference type="InterPro" id="IPR049278">
    <property type="entry name" value="MS_channel_C"/>
</dbReference>
<comment type="caution">
    <text evidence="12">The sequence shown here is derived from an EMBL/GenBank/DDBJ whole genome shotgun (WGS) entry which is preliminary data.</text>
</comment>
<feature type="domain" description="Mechanosensitive ion channel MscS C-terminal" evidence="11">
    <location>
        <begin position="419"/>
        <end position="501"/>
    </location>
</feature>
<gene>
    <name evidence="12" type="ORF">CDO81_03360</name>
</gene>
<feature type="transmembrane region" description="Helical" evidence="7">
    <location>
        <begin position="298"/>
        <end position="315"/>
    </location>
</feature>
<evidence type="ECO:0000313" key="13">
    <source>
        <dbReference type="Proteomes" id="UP000197446"/>
    </source>
</evidence>
<dbReference type="InterPro" id="IPR045275">
    <property type="entry name" value="MscS_archaea/bacteria_type"/>
</dbReference>
<proteinExistence type="inferred from homology"/>
<keyword evidence="13" id="KW-1185">Reference proteome</keyword>
<feature type="transmembrane region" description="Helical" evidence="7">
    <location>
        <begin position="327"/>
        <end position="349"/>
    </location>
</feature>
<dbReference type="OrthoDB" id="9780668at2"/>
<comment type="caution">
    <text evidence="7">Lacks conserved residue(s) required for the propagation of feature annotation.</text>
</comment>
<comment type="function">
    <text evidence="7">Mechanosensitive channel that participates in the regulation of osmotic pressure changes within the cell, opening in response to stretch forces in the membrane lipid bilayer, without the need for other proteins. Contributes to normal resistance to hypoosmotic shock. Forms an ion channel of 1.0 nanosiemens conductance with a slight preference for anions.</text>
</comment>
<evidence type="ECO:0000256" key="5">
    <source>
        <dbReference type="ARBA" id="ARBA00022989"/>
    </source>
</evidence>
<keyword evidence="7" id="KW-0407">Ion channel</keyword>
<comment type="similarity">
    <text evidence="2 7">Belongs to the MscS (TC 1.A.23) family.</text>
</comment>
<dbReference type="PANTHER" id="PTHR30221:SF18">
    <property type="entry name" value="SLL0590 PROTEIN"/>
    <property type="match status" value="1"/>
</dbReference>
<evidence type="ECO:0000256" key="9">
    <source>
        <dbReference type="SAM" id="SignalP"/>
    </source>
</evidence>
<dbReference type="SUPFAM" id="SSF50182">
    <property type="entry name" value="Sm-like ribonucleoproteins"/>
    <property type="match status" value="1"/>
</dbReference>
<accession>A0A254NCY8</accession>
<feature type="domain" description="Mechanosensitive ion channel MscS" evidence="10">
    <location>
        <begin position="341"/>
        <end position="407"/>
    </location>
</feature>
<keyword evidence="5 7" id="KW-1133">Transmembrane helix</keyword>
<keyword evidence="4 7" id="KW-0812">Transmembrane</keyword>
<evidence type="ECO:0000256" key="2">
    <source>
        <dbReference type="ARBA" id="ARBA00008017"/>
    </source>
</evidence>
<evidence type="ECO:0000259" key="11">
    <source>
        <dbReference type="Pfam" id="PF21082"/>
    </source>
</evidence>
<dbReference type="Gene3D" id="3.30.70.100">
    <property type="match status" value="1"/>
</dbReference>
<keyword evidence="9" id="KW-0732">Signal</keyword>
<dbReference type="GO" id="GO:0008381">
    <property type="term" value="F:mechanosensitive monoatomic ion channel activity"/>
    <property type="evidence" value="ECO:0007669"/>
    <property type="project" value="InterPro"/>
</dbReference>
<evidence type="ECO:0000256" key="8">
    <source>
        <dbReference type="SAM" id="MobiDB-lite"/>
    </source>
</evidence>
<dbReference type="Gene3D" id="2.30.30.60">
    <property type="match status" value="1"/>
</dbReference>
<dbReference type="Pfam" id="PF00924">
    <property type="entry name" value="MS_channel_2nd"/>
    <property type="match status" value="1"/>
</dbReference>
<dbReference type="GO" id="GO:0005886">
    <property type="term" value="C:plasma membrane"/>
    <property type="evidence" value="ECO:0007669"/>
    <property type="project" value="UniProtKB-SubCell"/>
</dbReference>
<organism evidence="12 13">
    <name type="scientific">Roseateles puraquae</name>
    <dbReference type="NCBI Taxonomy" id="431059"/>
    <lineage>
        <taxon>Bacteria</taxon>
        <taxon>Pseudomonadati</taxon>
        <taxon>Pseudomonadota</taxon>
        <taxon>Betaproteobacteria</taxon>
        <taxon>Burkholderiales</taxon>
        <taxon>Sphaerotilaceae</taxon>
        <taxon>Roseateles</taxon>
    </lineage>
</organism>
<feature type="region of interest" description="Disordered" evidence="8">
    <location>
        <begin position="505"/>
        <end position="533"/>
    </location>
</feature>
<evidence type="ECO:0000259" key="10">
    <source>
        <dbReference type="Pfam" id="PF00924"/>
    </source>
</evidence>
<evidence type="ECO:0000313" key="12">
    <source>
        <dbReference type="EMBL" id="OWR05514.1"/>
    </source>
</evidence>
<dbReference type="InterPro" id="IPR010920">
    <property type="entry name" value="LSM_dom_sf"/>
</dbReference>
<dbReference type="Proteomes" id="UP000197446">
    <property type="component" value="Unassembled WGS sequence"/>
</dbReference>
<dbReference type="InterPro" id="IPR006685">
    <property type="entry name" value="MscS_channel_2nd"/>
</dbReference>
<comment type="subcellular location">
    <subcellularLocation>
        <location evidence="7">Cell inner membrane</location>
        <topology evidence="7">Multi-pass membrane protein</topology>
    </subcellularLocation>
    <subcellularLocation>
        <location evidence="1">Cell membrane</location>
        <topology evidence="1">Multi-pass membrane protein</topology>
    </subcellularLocation>
</comment>
<dbReference type="SUPFAM" id="SSF82689">
    <property type="entry name" value="Mechanosensitive channel protein MscS (YggB), C-terminal domain"/>
    <property type="match status" value="1"/>
</dbReference>
<dbReference type="Pfam" id="PF21082">
    <property type="entry name" value="MS_channel_3rd"/>
    <property type="match status" value="1"/>
</dbReference>
<reference evidence="12 13" key="1">
    <citation type="journal article" date="2007" name="Int. J. Syst. Evol. Microbiol.">
        <title>Description of Pelomonas aquatica sp. nov. and Pelomonas puraquae sp. nov., isolated from industrial and haemodialysis water.</title>
        <authorList>
            <person name="Gomila M."/>
            <person name="Bowien B."/>
            <person name="Falsen E."/>
            <person name="Moore E.R."/>
            <person name="Lalucat J."/>
        </authorList>
    </citation>
    <scope>NUCLEOTIDE SEQUENCE [LARGE SCALE GENOMIC DNA]</scope>
    <source>
        <strain evidence="12 13">CCUG 52769</strain>
    </source>
</reference>
<evidence type="ECO:0000256" key="6">
    <source>
        <dbReference type="ARBA" id="ARBA00023136"/>
    </source>
</evidence>
<feature type="transmembrane region" description="Helical" evidence="7">
    <location>
        <begin position="246"/>
        <end position="267"/>
    </location>
</feature>
<comment type="subunit">
    <text evidence="7">Homoheptamer.</text>
</comment>
<dbReference type="InterPro" id="IPR011066">
    <property type="entry name" value="MscS_channel_C_sf"/>
</dbReference>
<feature type="transmembrane region" description="Helical" evidence="7">
    <location>
        <begin position="192"/>
        <end position="214"/>
    </location>
</feature>
<dbReference type="InterPro" id="IPR023408">
    <property type="entry name" value="MscS_beta-dom_sf"/>
</dbReference>
<keyword evidence="3" id="KW-1003">Cell membrane</keyword>
<dbReference type="Gene3D" id="1.10.287.1260">
    <property type="match status" value="1"/>
</dbReference>
<keyword evidence="6 7" id="KW-0472">Membrane</keyword>
<dbReference type="PANTHER" id="PTHR30221">
    <property type="entry name" value="SMALL-CONDUCTANCE MECHANOSENSITIVE CHANNEL"/>
    <property type="match status" value="1"/>
</dbReference>
<dbReference type="AlphaFoldDB" id="A0A254NCY8"/>